<keyword evidence="2" id="KW-1185">Reference proteome</keyword>
<dbReference type="EMBL" id="JAJJMB010008870">
    <property type="protein sequence ID" value="KAI3920027.1"/>
    <property type="molecule type" value="Genomic_DNA"/>
</dbReference>
<feature type="non-terminal residue" evidence="1">
    <location>
        <position position="88"/>
    </location>
</feature>
<evidence type="ECO:0000313" key="2">
    <source>
        <dbReference type="Proteomes" id="UP001202328"/>
    </source>
</evidence>
<name>A0AAD4STJ1_9MAGN</name>
<accession>A0AAD4STJ1</accession>
<sequence length="88" mass="10338">HAFLVLPVGAINQHFKNDMEQNAKDSKAEEERKVMKIKVMKDWYSIDSCTDFLIVLHTFAFLIIFIMYKNLLGTIFSYAYDITEVTKR</sequence>
<organism evidence="1 2">
    <name type="scientific">Papaver atlanticum</name>
    <dbReference type="NCBI Taxonomy" id="357466"/>
    <lineage>
        <taxon>Eukaryota</taxon>
        <taxon>Viridiplantae</taxon>
        <taxon>Streptophyta</taxon>
        <taxon>Embryophyta</taxon>
        <taxon>Tracheophyta</taxon>
        <taxon>Spermatophyta</taxon>
        <taxon>Magnoliopsida</taxon>
        <taxon>Ranunculales</taxon>
        <taxon>Papaveraceae</taxon>
        <taxon>Papaveroideae</taxon>
        <taxon>Papaver</taxon>
    </lineage>
</organism>
<proteinExistence type="predicted"/>
<comment type="caution">
    <text evidence="1">The sequence shown here is derived from an EMBL/GenBank/DDBJ whole genome shotgun (WGS) entry which is preliminary data.</text>
</comment>
<protein>
    <submittedName>
        <fullName evidence="1">Uncharacterized protein</fullName>
    </submittedName>
</protein>
<evidence type="ECO:0000313" key="1">
    <source>
        <dbReference type="EMBL" id="KAI3920027.1"/>
    </source>
</evidence>
<dbReference type="AlphaFoldDB" id="A0AAD4STJ1"/>
<gene>
    <name evidence="1" type="ORF">MKW98_001283</name>
</gene>
<dbReference type="Proteomes" id="UP001202328">
    <property type="component" value="Unassembled WGS sequence"/>
</dbReference>
<reference evidence="1" key="1">
    <citation type="submission" date="2022-04" db="EMBL/GenBank/DDBJ databases">
        <title>A functionally conserved STORR gene fusion in Papaver species that diverged 16.8 million years ago.</title>
        <authorList>
            <person name="Catania T."/>
        </authorList>
    </citation>
    <scope>NUCLEOTIDE SEQUENCE</scope>
    <source>
        <strain evidence="1">S-188037</strain>
    </source>
</reference>